<reference evidence="10" key="1">
    <citation type="submission" date="2018-11" db="EMBL/GenBank/DDBJ databases">
        <authorList>
            <consortium name="Genoscope - CEA"/>
            <person name="William W."/>
        </authorList>
    </citation>
    <scope>NUCLEOTIDE SEQUENCE</scope>
</reference>
<evidence type="ECO:0000256" key="7">
    <source>
        <dbReference type="ARBA" id="ARBA00023114"/>
    </source>
</evidence>
<dbReference type="Proteomes" id="UP000694005">
    <property type="component" value="Chromosome A09"/>
</dbReference>
<evidence type="ECO:0000256" key="4">
    <source>
        <dbReference type="ARBA" id="ARBA00022452"/>
    </source>
</evidence>
<keyword evidence="3" id="KW-0813">Transport</keyword>
<dbReference type="GO" id="GO:0008308">
    <property type="term" value="F:voltage-gated monoatomic anion channel activity"/>
    <property type="evidence" value="ECO:0007669"/>
    <property type="project" value="InterPro"/>
</dbReference>
<keyword evidence="5" id="KW-0812">Transmembrane</keyword>
<keyword evidence="4" id="KW-1134">Transmembrane beta strand</keyword>
<dbReference type="GO" id="GO:0005741">
    <property type="term" value="C:mitochondrial outer membrane"/>
    <property type="evidence" value="ECO:0007669"/>
    <property type="project" value="InterPro"/>
</dbReference>
<evidence type="ECO:0000256" key="8">
    <source>
        <dbReference type="ARBA" id="ARBA00023136"/>
    </source>
</evidence>
<comment type="subcellular location">
    <subcellularLocation>
        <location evidence="1">Membrane</location>
    </subcellularLocation>
</comment>
<evidence type="ECO:0000256" key="1">
    <source>
        <dbReference type="ARBA" id="ARBA00004370"/>
    </source>
</evidence>
<organism evidence="10">
    <name type="scientific">Brassica campestris</name>
    <name type="common">Field mustard</name>
    <dbReference type="NCBI Taxonomy" id="3711"/>
    <lineage>
        <taxon>Eukaryota</taxon>
        <taxon>Viridiplantae</taxon>
        <taxon>Streptophyta</taxon>
        <taxon>Embryophyta</taxon>
        <taxon>Tracheophyta</taxon>
        <taxon>Spermatophyta</taxon>
        <taxon>Magnoliopsida</taxon>
        <taxon>eudicotyledons</taxon>
        <taxon>Gunneridae</taxon>
        <taxon>Pentapetalae</taxon>
        <taxon>rosids</taxon>
        <taxon>malvids</taxon>
        <taxon>Brassicales</taxon>
        <taxon>Brassicaceae</taxon>
        <taxon>Brassiceae</taxon>
        <taxon>Brassica</taxon>
    </lineage>
</organism>
<sequence length="276" mass="29438">MSKGPGLFADIGKKAKDLLTRDYNTDQKFSISTYSSSGVALTSTALKKGGVHAADVTSQYKYKNAVFDVKIDTDSTILTTVTFTEILPSTKAIASFKVPDNSSGKLEVQYFHDHATVTAAAALKQNPLIDITATLGTPVISFGAEAGYDTSSKTFTKYNAGISVTKPDACASIILGDKGDSIKASYLHHLDESKRSAAVGEVYRKFSTNENTITVGGLYAIDHTTTVKAKLNNNGKLGALLQHEVVPKSLVTVSSEIDTKALDKHPRFGLSLVLKP</sequence>
<dbReference type="PANTHER" id="PTHR11743">
    <property type="entry name" value="VOLTAGE-DEPENDENT ANION-SELECTIVE CHANNEL"/>
    <property type="match status" value="1"/>
</dbReference>
<dbReference type="InterPro" id="IPR023614">
    <property type="entry name" value="Porin_dom_sf"/>
</dbReference>
<gene>
    <name evidence="10" type="ORF">BRAA09T36582Z</name>
    <name evidence="9" type="ORF">BRAPAZ1V2_A09P09760.2</name>
</gene>
<dbReference type="PANTHER" id="PTHR11743:SF77">
    <property type="entry name" value="MITOCHONDRIAL OUTER MEMBRANE PROTEIN PORIN 2-LIKE"/>
    <property type="match status" value="1"/>
</dbReference>
<evidence type="ECO:0000256" key="5">
    <source>
        <dbReference type="ARBA" id="ARBA00022692"/>
    </source>
</evidence>
<evidence type="ECO:0000256" key="3">
    <source>
        <dbReference type="ARBA" id="ARBA00022448"/>
    </source>
</evidence>
<dbReference type="EMBL" id="LR031568">
    <property type="protein sequence ID" value="VDC58971.1"/>
    <property type="molecule type" value="Genomic_DNA"/>
</dbReference>
<dbReference type="Pfam" id="PF01459">
    <property type="entry name" value="Porin_3"/>
    <property type="match status" value="1"/>
</dbReference>
<evidence type="ECO:0000256" key="6">
    <source>
        <dbReference type="ARBA" id="ARBA00023065"/>
    </source>
</evidence>
<dbReference type="Gramene" id="A09p09760.2_BraZ1">
    <property type="protein sequence ID" value="A09p09760.2_BraZ1.CDS"/>
    <property type="gene ID" value="A09g09760.2_BraZ1"/>
</dbReference>
<dbReference type="Gene3D" id="2.40.160.10">
    <property type="entry name" value="Porin"/>
    <property type="match status" value="1"/>
</dbReference>
<dbReference type="InterPro" id="IPR027246">
    <property type="entry name" value="Porin_Euk/Tom40"/>
</dbReference>
<comment type="similarity">
    <text evidence="2">Belongs to the eukaryotic mitochondrial porin (TC 1.B.8.1) family.</text>
</comment>
<accession>A0A3P5YDH3</accession>
<dbReference type="CDD" id="cd07306">
    <property type="entry name" value="Porin3_VDAC"/>
    <property type="match status" value="1"/>
</dbReference>
<evidence type="ECO:0000256" key="2">
    <source>
        <dbReference type="ARBA" id="ARBA00009624"/>
    </source>
</evidence>
<dbReference type="GO" id="GO:0046930">
    <property type="term" value="C:pore complex"/>
    <property type="evidence" value="ECO:0007669"/>
    <property type="project" value="UniProtKB-KW"/>
</dbReference>
<proteinExistence type="inferred from homology"/>
<name>A0A3P5YDH3_BRACM</name>
<dbReference type="EMBL" id="LS974625">
    <property type="protein sequence ID" value="CAG7860509.1"/>
    <property type="molecule type" value="Genomic_DNA"/>
</dbReference>
<protein>
    <submittedName>
        <fullName evidence="9">Uncharacterized protein</fullName>
    </submittedName>
</protein>
<keyword evidence="8" id="KW-0472">Membrane</keyword>
<dbReference type="InterPro" id="IPR001925">
    <property type="entry name" value="Porin_Euk"/>
</dbReference>
<keyword evidence="7" id="KW-0626">Porin</keyword>
<dbReference type="AlphaFoldDB" id="A0A3P5YDH3"/>
<dbReference type="FunFam" id="2.40.160.10:FF:000003">
    <property type="entry name" value="Outer mitochondrial membrane protein porin"/>
    <property type="match status" value="1"/>
</dbReference>
<dbReference type="GO" id="GO:0009617">
    <property type="term" value="P:response to bacterium"/>
    <property type="evidence" value="ECO:0007669"/>
    <property type="project" value="UniProtKB-ARBA"/>
</dbReference>
<keyword evidence="6" id="KW-0406">Ion transport</keyword>
<evidence type="ECO:0000313" key="10">
    <source>
        <dbReference type="EMBL" id="VDC58971.1"/>
    </source>
</evidence>
<evidence type="ECO:0000313" key="9">
    <source>
        <dbReference type="EMBL" id="CAG7860509.1"/>
    </source>
</evidence>
<dbReference type="GO" id="GO:0015288">
    <property type="term" value="F:porin activity"/>
    <property type="evidence" value="ECO:0007669"/>
    <property type="project" value="UniProtKB-KW"/>
</dbReference>